<evidence type="ECO:0000313" key="3">
    <source>
        <dbReference type="EMBL" id="PAA80319.1"/>
    </source>
</evidence>
<keyword evidence="1" id="KW-0812">Transmembrane</keyword>
<feature type="non-terminal residue" evidence="3">
    <location>
        <position position="1"/>
    </location>
</feature>
<dbReference type="InterPro" id="IPR031161">
    <property type="entry name" value="Peptidase_M60_dom"/>
</dbReference>
<keyword evidence="1" id="KW-0472">Membrane</keyword>
<reference evidence="3 4" key="1">
    <citation type="submission" date="2017-06" db="EMBL/GenBank/DDBJ databases">
        <title>A platform for efficient transgenesis in Macrostomum lignano, a flatworm model organism for stem cell research.</title>
        <authorList>
            <person name="Berezikov E."/>
        </authorList>
    </citation>
    <scope>NUCLEOTIDE SEQUENCE [LARGE SCALE GENOMIC DNA]</scope>
    <source>
        <strain evidence="3">DV1</strain>
        <tissue evidence="3">Whole organism</tissue>
    </source>
</reference>
<evidence type="ECO:0000313" key="4">
    <source>
        <dbReference type="Proteomes" id="UP000215902"/>
    </source>
</evidence>
<keyword evidence="1" id="KW-1133">Transmembrane helix</keyword>
<gene>
    <name evidence="3" type="ORF">BOX15_Mlig032974g3</name>
</gene>
<dbReference type="Proteomes" id="UP000215902">
    <property type="component" value="Unassembled WGS sequence"/>
</dbReference>
<protein>
    <recommendedName>
        <fullName evidence="2">Peptidase M60 domain-containing protein</fullName>
    </recommendedName>
</protein>
<proteinExistence type="predicted"/>
<sequence>AVVCGITFTAFSPVFIKIKVNHKSLLSFSAGANMLLAVIFAFTLTGMTAAETFVTYEGNQLSSFKNGAGIAVELPLAMVATQVTIEFDSFVCQTSPAFEDPVERELCLDLSPTKCDGRCSNGTAYAIDDAVSFVTLFVVRASQKCDKDANTRVQCQHANTEGNRMLLSCPRELISYLLVRSPFLVKSVTVGTPEYPRSWVAPDWQQDAGTILKNLPSISLSNSGTFFELSGPDAFPVLMANLPKPTDEPPCHQNVFMAGVRLPTANGSGRLLALSTTQHYDTRNEDLLSGSIAWLAGADSSSTVTVDHVTGSTIDASKQVFVWRVPNYHESSSAADDIESVVTHLTQKLLQGRGVLIFFGEGTRWPVVERFLDSHGMHFTKAEVAETDRQLTLSNRIANRLLRVYKSLRVILTDMATNELHWDRNPTFIRDKKILTRNCRDDVRLKTGVEAENFQALLGRALCNNKDIVSFAPCTFHQACQDNTCGAALASGRPCFNKLNHFGFINQLLNFLTKSPACLTQYDTAGVHPGPVRNLAARIGNYRVRVGKSAAPPEQSLSWNSRLTEAGLAYGDAARGARRDLLSTGVYLPALTKARVKVVSARPSGSSLQLTVGHNLDVMAGLGWYGERSCQARPWLDMAQTYPLSEESTHEVELFSPFGGLIHVLYGLPSRVTNYDTEGISIELEFRNVVQAPYVDFKLAAASPRQHLADASSPAVSPAPWGEFRSGFAILGAPRSGFSRVDGNTLIAMRFIERTARLSVLIGGPNYRHWRLQGQQRVHSDTDLQCLNVRCRGYSGNPLYIYVDMPSDRHNTDSPFGSLLDGAALEADKVPNSHDVFYHELGHNYSPVSLMFGIENREVAADFLLVVLRRYLHNLDLTNSPFLLDRYYNHQIPVNDRSLCQSATSFDWTRVPTTGTDLVDLFPALIVINYFGLDVLADAQRMYFYYYAREPLQAQHRTRAASAVFSNITGYNLQPIFAFFNYPIDPSLTTGQPSFDQLLAQESHLPAFFPGQTWVARCLPDRLRSIEQRFGGKLVLGDSPAAESDLFKRAYFTEESPHLFSRERLRA</sequence>
<dbReference type="OrthoDB" id="10260387at2759"/>
<dbReference type="EMBL" id="NIVC01000589">
    <property type="protein sequence ID" value="PAA80319.1"/>
    <property type="molecule type" value="Genomic_DNA"/>
</dbReference>
<dbReference type="AlphaFoldDB" id="A0A267G4R6"/>
<dbReference type="PROSITE" id="PS51723">
    <property type="entry name" value="PEPTIDASE_M60"/>
    <property type="match status" value="1"/>
</dbReference>
<evidence type="ECO:0000256" key="1">
    <source>
        <dbReference type="SAM" id="Phobius"/>
    </source>
</evidence>
<feature type="transmembrane region" description="Helical" evidence="1">
    <location>
        <begin position="25"/>
        <end position="44"/>
    </location>
</feature>
<accession>A0A267G4R6</accession>
<comment type="caution">
    <text evidence="3">The sequence shown here is derived from an EMBL/GenBank/DDBJ whole genome shotgun (WGS) entry which is preliminary data.</text>
</comment>
<evidence type="ECO:0000259" key="2">
    <source>
        <dbReference type="PROSITE" id="PS51723"/>
    </source>
</evidence>
<feature type="domain" description="Peptidase M60" evidence="2">
    <location>
        <begin position="579"/>
        <end position="932"/>
    </location>
</feature>
<organism evidence="3 4">
    <name type="scientific">Macrostomum lignano</name>
    <dbReference type="NCBI Taxonomy" id="282301"/>
    <lineage>
        <taxon>Eukaryota</taxon>
        <taxon>Metazoa</taxon>
        <taxon>Spiralia</taxon>
        <taxon>Lophotrochozoa</taxon>
        <taxon>Platyhelminthes</taxon>
        <taxon>Rhabditophora</taxon>
        <taxon>Macrostomorpha</taxon>
        <taxon>Macrostomida</taxon>
        <taxon>Macrostomidae</taxon>
        <taxon>Macrostomum</taxon>
    </lineage>
</organism>
<name>A0A267G4R6_9PLAT</name>
<keyword evidence="4" id="KW-1185">Reference proteome</keyword>